<keyword evidence="3" id="KW-1185">Reference proteome</keyword>
<evidence type="ECO:0000313" key="2">
    <source>
        <dbReference type="EMBL" id="GJC89692.1"/>
    </source>
</evidence>
<evidence type="ECO:0000256" key="1">
    <source>
        <dbReference type="SAM" id="MobiDB-lite"/>
    </source>
</evidence>
<accession>A0AA37GZ45</accession>
<feature type="region of interest" description="Disordered" evidence="1">
    <location>
        <begin position="63"/>
        <end position="85"/>
    </location>
</feature>
<evidence type="ECO:0000313" key="3">
    <source>
        <dbReference type="Proteomes" id="UP001055172"/>
    </source>
</evidence>
<dbReference type="AlphaFoldDB" id="A0AA37GZ45"/>
<dbReference type="EMBL" id="BPPX01000044">
    <property type="protein sequence ID" value="GJC89692.1"/>
    <property type="molecule type" value="Genomic_DNA"/>
</dbReference>
<proteinExistence type="predicted"/>
<organism evidence="2 3">
    <name type="scientific">Colletotrichum liriopes</name>
    <dbReference type="NCBI Taxonomy" id="708192"/>
    <lineage>
        <taxon>Eukaryota</taxon>
        <taxon>Fungi</taxon>
        <taxon>Dikarya</taxon>
        <taxon>Ascomycota</taxon>
        <taxon>Pezizomycotina</taxon>
        <taxon>Sordariomycetes</taxon>
        <taxon>Hypocreomycetidae</taxon>
        <taxon>Glomerellales</taxon>
        <taxon>Glomerellaceae</taxon>
        <taxon>Colletotrichum</taxon>
        <taxon>Colletotrichum spaethianum species complex</taxon>
    </lineage>
</organism>
<name>A0AA37GZ45_9PEZI</name>
<sequence>MSTQARVCILQWDGVDRDSWSSLQGSELHLHFLRTGTAPLARLAARCSTGPWSTIGRTALPQEKGGELEKKKSGWRSPVTSQRRDAGDCGYSLDVLLSVGHLGWRCYALLRAR</sequence>
<dbReference type="Proteomes" id="UP001055172">
    <property type="component" value="Unassembled WGS sequence"/>
</dbReference>
<reference evidence="2 3" key="1">
    <citation type="submission" date="2021-07" db="EMBL/GenBank/DDBJ databases">
        <title>Genome data of Colletotrichum spaethianum.</title>
        <authorList>
            <person name="Utami Y.D."/>
            <person name="Hiruma K."/>
        </authorList>
    </citation>
    <scope>NUCLEOTIDE SEQUENCE [LARGE SCALE GENOMIC DNA]</scope>
    <source>
        <strain evidence="2 3">MAFF 242679</strain>
    </source>
</reference>
<comment type="caution">
    <text evidence="2">The sequence shown here is derived from an EMBL/GenBank/DDBJ whole genome shotgun (WGS) entry which is preliminary data.</text>
</comment>
<gene>
    <name evidence="2" type="ORF">ColLi_12530</name>
</gene>
<protein>
    <submittedName>
        <fullName evidence="2">Uncharacterized protein</fullName>
    </submittedName>
</protein>